<sequence>MALIYGNHNTKDFIEAMLSETYLPSSFFFLTKEILNYCRDMWNVWDDDDKDDKDCNLRVRVDVNVFVTKLLDPIDDDDDDENIFIPFVAASEKSIKKLDRLLVENERLNCSICLENILIGYKATKLTCFHKYHDNCVVEWLRCCNSY</sequence>
<keyword evidence="5" id="KW-0862">Zinc</keyword>
<accession>A0A7J6H571</accession>
<evidence type="ECO:0000256" key="6">
    <source>
        <dbReference type="PROSITE-ProRule" id="PRU00175"/>
    </source>
</evidence>
<evidence type="ECO:0000256" key="3">
    <source>
        <dbReference type="ARBA" id="ARBA00022723"/>
    </source>
</evidence>
<dbReference type="GO" id="GO:0008270">
    <property type="term" value="F:zinc ion binding"/>
    <property type="evidence" value="ECO:0007669"/>
    <property type="project" value="UniProtKB-KW"/>
</dbReference>
<dbReference type="EC" id="2.3.2.27" evidence="2"/>
<dbReference type="GO" id="GO:0016567">
    <property type="term" value="P:protein ubiquitination"/>
    <property type="evidence" value="ECO:0007669"/>
    <property type="project" value="TreeGrafter"/>
</dbReference>
<evidence type="ECO:0000313" key="8">
    <source>
        <dbReference type="EMBL" id="KAF4390436.1"/>
    </source>
</evidence>
<dbReference type="AlphaFoldDB" id="A0A7J6H571"/>
<evidence type="ECO:0000313" key="9">
    <source>
        <dbReference type="Proteomes" id="UP000583929"/>
    </source>
</evidence>
<evidence type="ECO:0000256" key="5">
    <source>
        <dbReference type="ARBA" id="ARBA00022833"/>
    </source>
</evidence>
<evidence type="ECO:0000256" key="1">
    <source>
        <dbReference type="ARBA" id="ARBA00000900"/>
    </source>
</evidence>
<keyword evidence="3" id="KW-0479">Metal-binding</keyword>
<proteinExistence type="predicted"/>
<evidence type="ECO:0000256" key="2">
    <source>
        <dbReference type="ARBA" id="ARBA00012483"/>
    </source>
</evidence>
<protein>
    <recommendedName>
        <fullName evidence="2">RING-type E3 ubiquitin transferase</fullName>
        <ecNumber evidence="2">2.3.2.27</ecNumber>
    </recommendedName>
</protein>
<dbReference type="Gene3D" id="3.30.40.10">
    <property type="entry name" value="Zinc/RING finger domain, C3HC4 (zinc finger)"/>
    <property type="match status" value="1"/>
</dbReference>
<keyword evidence="9" id="KW-1185">Reference proteome</keyword>
<dbReference type="InterPro" id="IPR001841">
    <property type="entry name" value="Znf_RING"/>
</dbReference>
<feature type="domain" description="RING-type" evidence="7">
    <location>
        <begin position="110"/>
        <end position="143"/>
    </location>
</feature>
<dbReference type="GO" id="GO:0005737">
    <property type="term" value="C:cytoplasm"/>
    <property type="evidence" value="ECO:0007669"/>
    <property type="project" value="TreeGrafter"/>
</dbReference>
<keyword evidence="4 6" id="KW-0863">Zinc-finger</keyword>
<dbReference type="InterPro" id="IPR013083">
    <property type="entry name" value="Znf_RING/FYVE/PHD"/>
</dbReference>
<dbReference type="EMBL" id="JAATIQ010000063">
    <property type="protein sequence ID" value="KAF4390436.1"/>
    <property type="molecule type" value="Genomic_DNA"/>
</dbReference>
<dbReference type="PANTHER" id="PTHR15710">
    <property type="entry name" value="E3 UBIQUITIN-PROTEIN LIGASE PRAJA"/>
    <property type="match status" value="1"/>
</dbReference>
<evidence type="ECO:0000259" key="7">
    <source>
        <dbReference type="PROSITE" id="PS50089"/>
    </source>
</evidence>
<gene>
    <name evidence="8" type="ORF">G4B88_024442</name>
</gene>
<dbReference type="PANTHER" id="PTHR15710:SF243">
    <property type="entry name" value="E3 UBIQUITIN-PROTEIN LIGASE PRAJA-2 ISOFORM X1"/>
    <property type="match status" value="1"/>
</dbReference>
<dbReference type="SUPFAM" id="SSF57850">
    <property type="entry name" value="RING/U-box"/>
    <property type="match status" value="1"/>
</dbReference>
<dbReference type="PROSITE" id="PS50089">
    <property type="entry name" value="ZF_RING_2"/>
    <property type="match status" value="1"/>
</dbReference>
<name>A0A7J6H571_CANSA</name>
<dbReference type="Pfam" id="PF17123">
    <property type="entry name" value="zf-RING_11"/>
    <property type="match status" value="1"/>
</dbReference>
<comment type="catalytic activity">
    <reaction evidence="1">
        <text>S-ubiquitinyl-[E2 ubiquitin-conjugating enzyme]-L-cysteine + [acceptor protein]-L-lysine = [E2 ubiquitin-conjugating enzyme]-L-cysteine + N(6)-ubiquitinyl-[acceptor protein]-L-lysine.</text>
        <dbReference type="EC" id="2.3.2.27"/>
    </reaction>
</comment>
<dbReference type="Proteomes" id="UP000583929">
    <property type="component" value="Unassembled WGS sequence"/>
</dbReference>
<organism evidence="8 9">
    <name type="scientific">Cannabis sativa</name>
    <name type="common">Hemp</name>
    <name type="synonym">Marijuana</name>
    <dbReference type="NCBI Taxonomy" id="3483"/>
    <lineage>
        <taxon>Eukaryota</taxon>
        <taxon>Viridiplantae</taxon>
        <taxon>Streptophyta</taxon>
        <taxon>Embryophyta</taxon>
        <taxon>Tracheophyta</taxon>
        <taxon>Spermatophyta</taxon>
        <taxon>Magnoliopsida</taxon>
        <taxon>eudicotyledons</taxon>
        <taxon>Gunneridae</taxon>
        <taxon>Pentapetalae</taxon>
        <taxon>rosids</taxon>
        <taxon>fabids</taxon>
        <taxon>Rosales</taxon>
        <taxon>Cannabaceae</taxon>
        <taxon>Cannabis</taxon>
    </lineage>
</organism>
<evidence type="ECO:0000256" key="4">
    <source>
        <dbReference type="ARBA" id="ARBA00022771"/>
    </source>
</evidence>
<comment type="caution">
    <text evidence="8">The sequence shown here is derived from an EMBL/GenBank/DDBJ whole genome shotgun (WGS) entry which is preliminary data.</text>
</comment>
<dbReference type="GO" id="GO:0061630">
    <property type="term" value="F:ubiquitin protein ligase activity"/>
    <property type="evidence" value="ECO:0007669"/>
    <property type="project" value="UniProtKB-EC"/>
</dbReference>
<reference evidence="8 9" key="1">
    <citation type="journal article" date="2020" name="bioRxiv">
        <title>Sequence and annotation of 42 cannabis genomes reveals extensive copy number variation in cannabinoid synthesis and pathogen resistance genes.</title>
        <authorList>
            <person name="Mckernan K.J."/>
            <person name="Helbert Y."/>
            <person name="Kane L.T."/>
            <person name="Ebling H."/>
            <person name="Zhang L."/>
            <person name="Liu B."/>
            <person name="Eaton Z."/>
            <person name="Mclaughlin S."/>
            <person name="Kingan S."/>
            <person name="Baybayan P."/>
            <person name="Concepcion G."/>
            <person name="Jordan M."/>
            <person name="Riva A."/>
            <person name="Barbazuk W."/>
            <person name="Harkins T."/>
        </authorList>
    </citation>
    <scope>NUCLEOTIDE SEQUENCE [LARGE SCALE GENOMIC DNA]</scope>
    <source>
        <strain evidence="9">cv. Jamaican Lion 4</strain>
        <tissue evidence="8">Leaf</tissue>
    </source>
</reference>